<keyword evidence="8" id="KW-1185">Reference proteome</keyword>
<dbReference type="PANTHER" id="PTHR23502">
    <property type="entry name" value="MAJOR FACILITATOR SUPERFAMILY"/>
    <property type="match status" value="1"/>
</dbReference>
<organism evidence="7 8">
    <name type="scientific">Apiospora aurea</name>
    <dbReference type="NCBI Taxonomy" id="335848"/>
    <lineage>
        <taxon>Eukaryota</taxon>
        <taxon>Fungi</taxon>
        <taxon>Dikarya</taxon>
        <taxon>Ascomycota</taxon>
        <taxon>Pezizomycotina</taxon>
        <taxon>Sordariomycetes</taxon>
        <taxon>Xylariomycetidae</taxon>
        <taxon>Amphisphaeriales</taxon>
        <taxon>Apiosporaceae</taxon>
        <taxon>Apiospora</taxon>
    </lineage>
</organism>
<dbReference type="GeneID" id="92076330"/>
<comment type="caution">
    <text evidence="7">The sequence shown here is derived from an EMBL/GenBank/DDBJ whole genome shotgun (WGS) entry which is preliminary data.</text>
</comment>
<comment type="subcellular location">
    <subcellularLocation>
        <location evidence="1">Membrane</location>
        <topology evidence="1">Multi-pass membrane protein</topology>
    </subcellularLocation>
</comment>
<dbReference type="RefSeq" id="XP_066699380.1">
    <property type="nucleotide sequence ID" value="XM_066843268.1"/>
</dbReference>
<dbReference type="EMBL" id="JAQQWE010000005">
    <property type="protein sequence ID" value="KAK7951318.1"/>
    <property type="molecule type" value="Genomic_DNA"/>
</dbReference>
<feature type="compositionally biased region" description="Basic and acidic residues" evidence="5">
    <location>
        <begin position="1"/>
        <end position="20"/>
    </location>
</feature>
<proteinExistence type="predicted"/>
<evidence type="ECO:0000256" key="6">
    <source>
        <dbReference type="SAM" id="Phobius"/>
    </source>
</evidence>
<keyword evidence="3 6" id="KW-1133">Transmembrane helix</keyword>
<evidence type="ECO:0000256" key="3">
    <source>
        <dbReference type="ARBA" id="ARBA00022989"/>
    </source>
</evidence>
<evidence type="ECO:0000313" key="8">
    <source>
        <dbReference type="Proteomes" id="UP001391051"/>
    </source>
</evidence>
<name>A0ABR1QBS3_9PEZI</name>
<reference evidence="7 8" key="1">
    <citation type="submission" date="2023-01" db="EMBL/GenBank/DDBJ databases">
        <title>Analysis of 21 Apiospora genomes using comparative genomics revels a genus with tremendous synthesis potential of carbohydrate active enzymes and secondary metabolites.</title>
        <authorList>
            <person name="Sorensen T."/>
        </authorList>
    </citation>
    <scope>NUCLEOTIDE SEQUENCE [LARGE SCALE GENOMIC DNA]</scope>
    <source>
        <strain evidence="7 8">CBS 24483</strain>
    </source>
</reference>
<feature type="transmembrane region" description="Helical" evidence="6">
    <location>
        <begin position="105"/>
        <end position="124"/>
    </location>
</feature>
<evidence type="ECO:0000256" key="5">
    <source>
        <dbReference type="SAM" id="MobiDB-lite"/>
    </source>
</evidence>
<dbReference type="PANTHER" id="PTHR23502:SF139">
    <property type="entry name" value="MAJOR FACILITATOR SUPERFAMILY (MFS) PROFILE DOMAIN-CONTAINING PROTEIN-RELATED"/>
    <property type="match status" value="1"/>
</dbReference>
<evidence type="ECO:0000256" key="2">
    <source>
        <dbReference type="ARBA" id="ARBA00022692"/>
    </source>
</evidence>
<evidence type="ECO:0000313" key="7">
    <source>
        <dbReference type="EMBL" id="KAK7951318.1"/>
    </source>
</evidence>
<evidence type="ECO:0000256" key="4">
    <source>
        <dbReference type="ARBA" id="ARBA00023136"/>
    </source>
</evidence>
<dbReference type="Gene3D" id="1.20.1250.20">
    <property type="entry name" value="MFS general substrate transporter like domains"/>
    <property type="match status" value="1"/>
</dbReference>
<protein>
    <submittedName>
        <fullName evidence="7">Uncharacterized protein</fullName>
    </submittedName>
</protein>
<accession>A0ABR1QBS3</accession>
<evidence type="ECO:0000256" key="1">
    <source>
        <dbReference type="ARBA" id="ARBA00004141"/>
    </source>
</evidence>
<dbReference type="Proteomes" id="UP001391051">
    <property type="component" value="Unassembled WGS sequence"/>
</dbReference>
<gene>
    <name evidence="7" type="ORF">PG986_007046</name>
</gene>
<feature type="region of interest" description="Disordered" evidence="5">
    <location>
        <begin position="1"/>
        <end position="30"/>
    </location>
</feature>
<keyword evidence="4 6" id="KW-0472">Membrane</keyword>
<dbReference type="InterPro" id="IPR036259">
    <property type="entry name" value="MFS_trans_sf"/>
</dbReference>
<dbReference type="SUPFAM" id="SSF103473">
    <property type="entry name" value="MFS general substrate transporter"/>
    <property type="match status" value="1"/>
</dbReference>
<feature type="transmembrane region" description="Helical" evidence="6">
    <location>
        <begin position="65"/>
        <end position="93"/>
    </location>
</feature>
<keyword evidence="2 6" id="KW-0812">Transmembrane</keyword>
<feature type="transmembrane region" description="Helical" evidence="6">
    <location>
        <begin position="205"/>
        <end position="226"/>
    </location>
</feature>
<sequence length="293" mass="32049">MATEIDDKKAASSQHKEDFRAAGSPSQQHVEGNALLVDKQGQIRRLPIPSNSPNDPLNWKPWEKAAVVFCCCWFSIMGLALASGLSAILGVFFQFYGPQGYDAGQVTFLLTMPSLCIGLGNYIILPLSLAFGRRPVLIISTIVLLGATIGSAAQDSYNGHLASRIVTCLHQRGQVFGLYWMTQSVLSAVFNLASSYEAAALGWRWYYWVFVITIAVGLVFVIFGGFETKFTRPATSLDGCVVYTDEFGVTHVVPDDEAQAYLDSAGLQQQAQPTSFSDTAEEVRTPYLQKLKP</sequence>
<feature type="transmembrane region" description="Helical" evidence="6">
    <location>
        <begin position="136"/>
        <end position="154"/>
    </location>
</feature>